<sequence length="220" mass="23921">LRTANKERPSLELITDFEANGPFKMRFQAPQLGALGATFSIMRACQLVSLIAVIGLCANFISEIGAAEHNPPSELIGTLTVAVLAVIYVVITYILYYDNMLPLLMTGGVDGLFLVAAIVVASLIGKPLSKLNCELVPVAPDAEVHTLFSAAAHVFRTTTLTKTIPYSTFVTLDRPVCYEIKAVWGLSITLCVLFAFSALVCVFLWKRIRRDNATPKDIEG</sequence>
<proteinExistence type="predicted"/>
<keyword evidence="1" id="KW-0472">Membrane</keyword>
<evidence type="ECO:0008006" key="4">
    <source>
        <dbReference type="Google" id="ProtNLM"/>
    </source>
</evidence>
<reference evidence="2" key="2">
    <citation type="submission" date="2023-05" db="EMBL/GenBank/DDBJ databases">
        <authorList>
            <consortium name="Lawrence Berkeley National Laboratory"/>
            <person name="Steindorff A."/>
            <person name="Hensen N."/>
            <person name="Bonometti L."/>
            <person name="Westerberg I."/>
            <person name="Brannstrom I.O."/>
            <person name="Guillou S."/>
            <person name="Cros-Aarteil S."/>
            <person name="Calhoun S."/>
            <person name="Haridas S."/>
            <person name="Kuo A."/>
            <person name="Mondo S."/>
            <person name="Pangilinan J."/>
            <person name="Riley R."/>
            <person name="Labutti K."/>
            <person name="Andreopoulos B."/>
            <person name="Lipzen A."/>
            <person name="Chen C."/>
            <person name="Yanf M."/>
            <person name="Daum C."/>
            <person name="Ng V."/>
            <person name="Clum A."/>
            <person name="Ohm R."/>
            <person name="Martin F."/>
            <person name="Silar P."/>
            <person name="Natvig D."/>
            <person name="Lalanne C."/>
            <person name="Gautier V."/>
            <person name="Ament-Velasquez S.L."/>
            <person name="Kruys A."/>
            <person name="Hutchinson M.I."/>
            <person name="Powell A.J."/>
            <person name="Barry K."/>
            <person name="Miller A.N."/>
            <person name="Grigoriev I.V."/>
            <person name="Debuchy R."/>
            <person name="Gladieux P."/>
            <person name="Thoren M.H."/>
            <person name="Johannesson H."/>
        </authorList>
    </citation>
    <scope>NUCLEOTIDE SEQUENCE</scope>
    <source>
        <strain evidence="2">CBS 508.74</strain>
    </source>
</reference>
<protein>
    <recommendedName>
        <fullName evidence="4">MARVEL domain-containing protein</fullName>
    </recommendedName>
</protein>
<dbReference type="RefSeq" id="XP_064670023.1">
    <property type="nucleotide sequence ID" value="XM_064811583.1"/>
</dbReference>
<organism evidence="2 3">
    <name type="scientific">Canariomyces notabilis</name>
    <dbReference type="NCBI Taxonomy" id="2074819"/>
    <lineage>
        <taxon>Eukaryota</taxon>
        <taxon>Fungi</taxon>
        <taxon>Dikarya</taxon>
        <taxon>Ascomycota</taxon>
        <taxon>Pezizomycotina</taxon>
        <taxon>Sordariomycetes</taxon>
        <taxon>Sordariomycetidae</taxon>
        <taxon>Sordariales</taxon>
        <taxon>Chaetomiaceae</taxon>
        <taxon>Canariomyces</taxon>
    </lineage>
</organism>
<dbReference type="EMBL" id="MU853342">
    <property type="protein sequence ID" value="KAK4112453.1"/>
    <property type="molecule type" value="Genomic_DNA"/>
</dbReference>
<feature type="transmembrane region" description="Helical" evidence="1">
    <location>
        <begin position="182"/>
        <end position="205"/>
    </location>
</feature>
<dbReference type="Proteomes" id="UP001302812">
    <property type="component" value="Unassembled WGS sequence"/>
</dbReference>
<feature type="transmembrane region" description="Helical" evidence="1">
    <location>
        <begin position="75"/>
        <end position="96"/>
    </location>
</feature>
<evidence type="ECO:0000256" key="1">
    <source>
        <dbReference type="SAM" id="Phobius"/>
    </source>
</evidence>
<reference evidence="2" key="1">
    <citation type="journal article" date="2023" name="Mol. Phylogenet. Evol.">
        <title>Genome-scale phylogeny and comparative genomics of the fungal order Sordariales.</title>
        <authorList>
            <person name="Hensen N."/>
            <person name="Bonometti L."/>
            <person name="Westerberg I."/>
            <person name="Brannstrom I.O."/>
            <person name="Guillou S."/>
            <person name="Cros-Aarteil S."/>
            <person name="Calhoun S."/>
            <person name="Haridas S."/>
            <person name="Kuo A."/>
            <person name="Mondo S."/>
            <person name="Pangilinan J."/>
            <person name="Riley R."/>
            <person name="LaButti K."/>
            <person name="Andreopoulos B."/>
            <person name="Lipzen A."/>
            <person name="Chen C."/>
            <person name="Yan M."/>
            <person name="Daum C."/>
            <person name="Ng V."/>
            <person name="Clum A."/>
            <person name="Steindorff A."/>
            <person name="Ohm R.A."/>
            <person name="Martin F."/>
            <person name="Silar P."/>
            <person name="Natvig D.O."/>
            <person name="Lalanne C."/>
            <person name="Gautier V."/>
            <person name="Ament-Velasquez S.L."/>
            <person name="Kruys A."/>
            <person name="Hutchinson M.I."/>
            <person name="Powell A.J."/>
            <person name="Barry K."/>
            <person name="Miller A.N."/>
            <person name="Grigoriev I.V."/>
            <person name="Debuchy R."/>
            <person name="Gladieux P."/>
            <person name="Hiltunen Thoren M."/>
            <person name="Johannesson H."/>
        </authorList>
    </citation>
    <scope>NUCLEOTIDE SEQUENCE</scope>
    <source>
        <strain evidence="2">CBS 508.74</strain>
    </source>
</reference>
<evidence type="ECO:0000313" key="3">
    <source>
        <dbReference type="Proteomes" id="UP001302812"/>
    </source>
</evidence>
<evidence type="ECO:0000313" key="2">
    <source>
        <dbReference type="EMBL" id="KAK4112453.1"/>
    </source>
</evidence>
<dbReference type="GeneID" id="89935708"/>
<keyword evidence="3" id="KW-1185">Reference proteome</keyword>
<gene>
    <name evidence="2" type="ORF">N656DRAFT_709309</name>
</gene>
<keyword evidence="1" id="KW-1133">Transmembrane helix</keyword>
<dbReference type="AlphaFoldDB" id="A0AAN6TDJ5"/>
<name>A0AAN6TDJ5_9PEZI</name>
<feature type="transmembrane region" description="Helical" evidence="1">
    <location>
        <begin position="103"/>
        <end position="124"/>
    </location>
</feature>
<comment type="caution">
    <text evidence="2">The sequence shown here is derived from an EMBL/GenBank/DDBJ whole genome shotgun (WGS) entry which is preliminary data.</text>
</comment>
<accession>A0AAN6TDJ5</accession>
<keyword evidence="1" id="KW-0812">Transmembrane</keyword>
<feature type="non-terminal residue" evidence="2">
    <location>
        <position position="1"/>
    </location>
</feature>